<proteinExistence type="predicted"/>
<evidence type="ECO:0000313" key="1">
    <source>
        <dbReference type="Proteomes" id="UP000887565"/>
    </source>
</evidence>
<reference evidence="2" key="1">
    <citation type="submission" date="2022-11" db="UniProtKB">
        <authorList>
            <consortium name="WormBaseParasite"/>
        </authorList>
    </citation>
    <scope>IDENTIFICATION</scope>
</reference>
<dbReference type="WBParaSite" id="nRc.2.0.1.t15734-RA">
    <property type="protein sequence ID" value="nRc.2.0.1.t15734-RA"/>
    <property type="gene ID" value="nRc.2.0.1.g15734"/>
</dbReference>
<organism evidence="1 2">
    <name type="scientific">Romanomermis culicivorax</name>
    <name type="common">Nematode worm</name>
    <dbReference type="NCBI Taxonomy" id="13658"/>
    <lineage>
        <taxon>Eukaryota</taxon>
        <taxon>Metazoa</taxon>
        <taxon>Ecdysozoa</taxon>
        <taxon>Nematoda</taxon>
        <taxon>Enoplea</taxon>
        <taxon>Dorylaimia</taxon>
        <taxon>Mermithida</taxon>
        <taxon>Mermithoidea</taxon>
        <taxon>Mermithidae</taxon>
        <taxon>Romanomermis</taxon>
    </lineage>
</organism>
<evidence type="ECO:0000313" key="2">
    <source>
        <dbReference type="WBParaSite" id="nRc.2.0.1.t15734-RA"/>
    </source>
</evidence>
<dbReference type="Proteomes" id="UP000887565">
    <property type="component" value="Unplaced"/>
</dbReference>
<dbReference type="AlphaFoldDB" id="A0A915IQP5"/>
<keyword evidence="1" id="KW-1185">Reference proteome</keyword>
<protein>
    <submittedName>
        <fullName evidence="2">Uncharacterized protein</fullName>
    </submittedName>
</protein>
<accession>A0A915IQP5</accession>
<sequence length="71" mass="8389">MRIQHQLQYVTGSPKIQERLRRKAKRHHILKKRQTRSFAKIDGLSTLHIPAVQNGYLDVIIHRIECNVVYS</sequence>
<name>A0A915IQP5_ROMCU</name>